<evidence type="ECO:0008006" key="4">
    <source>
        <dbReference type="Google" id="ProtNLM"/>
    </source>
</evidence>
<dbReference type="eggNOG" id="ENOG5033MJH">
    <property type="taxonomic scope" value="Bacteria"/>
</dbReference>
<reference evidence="2 3" key="2">
    <citation type="submission" date="2008-10" db="EMBL/GenBank/DDBJ databases">
        <authorList>
            <person name="Fulton L."/>
            <person name="Clifton S."/>
            <person name="Fulton B."/>
            <person name="Xu J."/>
            <person name="Minx P."/>
            <person name="Pepin K.H."/>
            <person name="Johnson M."/>
            <person name="Bhonagiri V."/>
            <person name="Nash W.E."/>
            <person name="Mardis E.R."/>
            <person name="Wilson R.K."/>
        </authorList>
    </citation>
    <scope>NUCLEOTIDE SEQUENCE [LARGE SCALE GENOMIC DNA]</scope>
    <source>
        <strain evidence="2 3">DSM 16992</strain>
    </source>
</reference>
<protein>
    <recommendedName>
        <fullName evidence="4">Helicase</fullName>
    </recommendedName>
</protein>
<dbReference type="Proteomes" id="UP000003882">
    <property type="component" value="Unassembled WGS sequence"/>
</dbReference>
<feature type="region of interest" description="Disordered" evidence="1">
    <location>
        <begin position="55"/>
        <end position="92"/>
    </location>
</feature>
<name>B6XUI6_9BIFI</name>
<dbReference type="EMBL" id="ABXY01000011">
    <property type="protein sequence ID" value="EEB21902.1"/>
    <property type="molecule type" value="Genomic_DNA"/>
</dbReference>
<feature type="region of interest" description="Disordered" evidence="1">
    <location>
        <begin position="136"/>
        <end position="178"/>
    </location>
</feature>
<reference evidence="2 3" key="1">
    <citation type="submission" date="2008-10" db="EMBL/GenBank/DDBJ databases">
        <title>Draft genome sequence of Bifidobacterium catenulatum (DSM 16992).</title>
        <authorList>
            <person name="Sudarsanam P."/>
            <person name="Ley R."/>
            <person name="Guruge J."/>
            <person name="Turnbaugh P.J."/>
            <person name="Mahowald M."/>
            <person name="Liep D."/>
            <person name="Gordon J."/>
        </authorList>
    </citation>
    <scope>NUCLEOTIDE SEQUENCE [LARGE SCALE GENOMIC DNA]</scope>
    <source>
        <strain evidence="2 3">DSM 16992</strain>
    </source>
</reference>
<gene>
    <name evidence="2" type="ORF">BIFCAT_00871</name>
</gene>
<proteinExistence type="predicted"/>
<evidence type="ECO:0000313" key="3">
    <source>
        <dbReference type="Proteomes" id="UP000003882"/>
    </source>
</evidence>
<feature type="compositionally biased region" description="Polar residues" evidence="1">
    <location>
        <begin position="19"/>
        <end position="38"/>
    </location>
</feature>
<organism evidence="2 3">
    <name type="scientific">Bifidobacterium catenulatum DSM 16992 = JCM 1194 = LMG 11043</name>
    <dbReference type="NCBI Taxonomy" id="566552"/>
    <lineage>
        <taxon>Bacteria</taxon>
        <taxon>Bacillati</taxon>
        <taxon>Actinomycetota</taxon>
        <taxon>Actinomycetes</taxon>
        <taxon>Bifidobacteriales</taxon>
        <taxon>Bifidobacteriaceae</taxon>
        <taxon>Bifidobacterium</taxon>
    </lineage>
</organism>
<feature type="region of interest" description="Disordered" evidence="1">
    <location>
        <begin position="1"/>
        <end position="43"/>
    </location>
</feature>
<accession>B6XUI6</accession>
<evidence type="ECO:0000256" key="1">
    <source>
        <dbReference type="SAM" id="MobiDB-lite"/>
    </source>
</evidence>
<evidence type="ECO:0000313" key="2">
    <source>
        <dbReference type="EMBL" id="EEB21902.1"/>
    </source>
</evidence>
<dbReference type="AlphaFoldDB" id="B6XUI6"/>
<comment type="caution">
    <text evidence="2">The sequence shown here is derived from an EMBL/GenBank/DDBJ whole genome shotgun (WGS) entry which is preliminary data.</text>
</comment>
<sequence>MPWNRAEGTEAMTDAATIDNAQQPQGEGSEDAQSTEPQKSVDWKAKYENAIKHSREWESRAKANKDAADELDRLKESQLSETEKLTRRAERAERELSALKTANQVNAWKNAAAEQYEVPASLLFGATEDEINANAKALSEWKNPERSGASALGDPSGLPQKPPKSADDWIRSIARHNK</sequence>